<comment type="caution">
    <text evidence="1">The sequence shown here is derived from an EMBL/GenBank/DDBJ whole genome shotgun (WGS) entry which is preliminary data.</text>
</comment>
<protein>
    <submittedName>
        <fullName evidence="1">Uncharacterized protein</fullName>
    </submittedName>
</protein>
<reference evidence="1" key="2">
    <citation type="submission" date="2020-09" db="EMBL/GenBank/DDBJ databases">
        <authorList>
            <person name="Sun Q."/>
            <person name="Kim S."/>
        </authorList>
    </citation>
    <scope>NUCLEOTIDE SEQUENCE</scope>
    <source>
        <strain evidence="1">KCTC 12870</strain>
    </source>
</reference>
<dbReference type="RefSeq" id="WP_189511926.1">
    <property type="nucleotide sequence ID" value="NZ_BMXG01000003.1"/>
</dbReference>
<reference evidence="1" key="1">
    <citation type="journal article" date="2014" name="Int. J. Syst. Evol. Microbiol.">
        <title>Complete genome sequence of Corynebacterium casei LMG S-19264T (=DSM 44701T), isolated from a smear-ripened cheese.</title>
        <authorList>
            <consortium name="US DOE Joint Genome Institute (JGI-PGF)"/>
            <person name="Walter F."/>
            <person name="Albersmeier A."/>
            <person name="Kalinowski J."/>
            <person name="Ruckert C."/>
        </authorList>
    </citation>
    <scope>NUCLEOTIDE SEQUENCE</scope>
    <source>
        <strain evidence="1">KCTC 12870</strain>
    </source>
</reference>
<evidence type="ECO:0000313" key="2">
    <source>
        <dbReference type="Proteomes" id="UP000642829"/>
    </source>
</evidence>
<dbReference type="EMBL" id="BMXG01000003">
    <property type="protein sequence ID" value="GHB94073.1"/>
    <property type="molecule type" value="Genomic_DNA"/>
</dbReference>
<dbReference type="Proteomes" id="UP000642829">
    <property type="component" value="Unassembled WGS sequence"/>
</dbReference>
<organism evidence="1 2">
    <name type="scientific">Cerasicoccus arenae</name>
    <dbReference type="NCBI Taxonomy" id="424488"/>
    <lineage>
        <taxon>Bacteria</taxon>
        <taxon>Pseudomonadati</taxon>
        <taxon>Verrucomicrobiota</taxon>
        <taxon>Opitutia</taxon>
        <taxon>Puniceicoccales</taxon>
        <taxon>Cerasicoccaceae</taxon>
        <taxon>Cerasicoccus</taxon>
    </lineage>
</organism>
<sequence length="132" mass="15279">MPAKDFDEVVALIRKEDARYEPGAYHFVRLGLDHTIKQLKDNPDRESRHVSGQELLSGIRDYALDQYGPLSYTLLTHWGLNTCEDFGDIVFNLVEWGVLGKTENDQREDFSGGYDFREAFLQPFEPKSHRNN</sequence>
<accession>A0A8J3DFL6</accession>
<evidence type="ECO:0000313" key="1">
    <source>
        <dbReference type="EMBL" id="GHB94073.1"/>
    </source>
</evidence>
<dbReference type="AlphaFoldDB" id="A0A8J3DFL6"/>
<name>A0A8J3DFL6_9BACT</name>
<proteinExistence type="predicted"/>
<gene>
    <name evidence="1" type="ORF">GCM10007047_07150</name>
</gene>
<dbReference type="NCBIfam" id="TIGR04138">
    <property type="entry name" value="Plancto_Ver_chp"/>
    <property type="match status" value="1"/>
</dbReference>
<dbReference type="InterPro" id="IPR026406">
    <property type="entry name" value="Ver/Plancto_CHP"/>
</dbReference>
<keyword evidence="2" id="KW-1185">Reference proteome</keyword>